<evidence type="ECO:0000256" key="5">
    <source>
        <dbReference type="ARBA" id="ARBA00023274"/>
    </source>
</evidence>
<dbReference type="GO" id="GO:0005840">
    <property type="term" value="C:ribosome"/>
    <property type="evidence" value="ECO:0007669"/>
    <property type="project" value="UniProtKB-KW"/>
</dbReference>
<protein>
    <recommendedName>
        <fullName evidence="6 7">Large ribosomal subunit protein bL9</fullName>
    </recommendedName>
</protein>
<evidence type="ECO:0000259" key="9">
    <source>
        <dbReference type="Pfam" id="PF01281"/>
    </source>
</evidence>
<organism evidence="11 12">
    <name type="scientific">Acidaminobacter hydrogenoformans DSM 2784</name>
    <dbReference type="NCBI Taxonomy" id="1120920"/>
    <lineage>
        <taxon>Bacteria</taxon>
        <taxon>Bacillati</taxon>
        <taxon>Bacillota</taxon>
        <taxon>Clostridia</taxon>
        <taxon>Peptostreptococcales</taxon>
        <taxon>Acidaminobacteraceae</taxon>
        <taxon>Acidaminobacter</taxon>
    </lineage>
</organism>
<evidence type="ECO:0000256" key="4">
    <source>
        <dbReference type="ARBA" id="ARBA00022980"/>
    </source>
</evidence>
<keyword evidence="5 7" id="KW-0687">Ribonucleoprotein</keyword>
<dbReference type="Pfam" id="PF01281">
    <property type="entry name" value="Ribosomal_L9_N"/>
    <property type="match status" value="1"/>
</dbReference>
<dbReference type="EMBL" id="FMWL01000001">
    <property type="protein sequence ID" value="SCZ76611.1"/>
    <property type="molecule type" value="Genomic_DNA"/>
</dbReference>
<accession>A0A1G5RT40</accession>
<dbReference type="NCBIfam" id="TIGR00158">
    <property type="entry name" value="L9"/>
    <property type="match status" value="1"/>
</dbReference>
<dbReference type="OrthoDB" id="9788336at2"/>
<proteinExistence type="inferred from homology"/>
<keyword evidence="12" id="KW-1185">Reference proteome</keyword>
<dbReference type="GO" id="GO:0003735">
    <property type="term" value="F:structural constituent of ribosome"/>
    <property type="evidence" value="ECO:0007669"/>
    <property type="project" value="InterPro"/>
</dbReference>
<dbReference type="InterPro" id="IPR036791">
    <property type="entry name" value="Ribosomal_bL9_C_sf"/>
</dbReference>
<evidence type="ECO:0000256" key="3">
    <source>
        <dbReference type="ARBA" id="ARBA00022884"/>
    </source>
</evidence>
<dbReference type="Gene3D" id="3.10.430.100">
    <property type="entry name" value="Ribosomal protein L9, C-terminal domain"/>
    <property type="match status" value="1"/>
</dbReference>
<keyword evidence="8" id="KW-0175">Coiled coil</keyword>
<keyword evidence="4 7" id="KW-0689">Ribosomal protein</keyword>
<evidence type="ECO:0000256" key="6">
    <source>
        <dbReference type="ARBA" id="ARBA00035292"/>
    </source>
</evidence>
<dbReference type="STRING" id="1120920.SAMN03080599_00329"/>
<dbReference type="InterPro" id="IPR000244">
    <property type="entry name" value="Ribosomal_bL9"/>
</dbReference>
<sequence length="147" mass="15970">MKVILLKDIKGTGKKGQVIEASDGHARNYLFPRGLAKPATDSSVRELEHQKAAADKRKEKEVEEAKALAQQLEAISLKFAVKIGEGGKLFGSITTKDVAEAIEKNHGIKIDKKKIELATIKSAGTTQAEVKLMQGVHAKVKIEVIED</sequence>
<comment type="function">
    <text evidence="7">Binds to the 23S rRNA.</text>
</comment>
<dbReference type="InterPro" id="IPR020069">
    <property type="entry name" value="Ribosomal_bL9_C"/>
</dbReference>
<evidence type="ECO:0000313" key="12">
    <source>
        <dbReference type="Proteomes" id="UP000199208"/>
    </source>
</evidence>
<evidence type="ECO:0000256" key="2">
    <source>
        <dbReference type="ARBA" id="ARBA00022730"/>
    </source>
</evidence>
<dbReference type="GO" id="GO:0006412">
    <property type="term" value="P:translation"/>
    <property type="evidence" value="ECO:0007669"/>
    <property type="project" value="UniProtKB-UniRule"/>
</dbReference>
<keyword evidence="3 7" id="KW-0694">RNA-binding</keyword>
<feature type="domain" description="Large ribosomal subunit protein bL9 C-terminal" evidence="10">
    <location>
        <begin position="63"/>
        <end position="145"/>
    </location>
</feature>
<dbReference type="Pfam" id="PF03948">
    <property type="entry name" value="Ribosomal_L9_C"/>
    <property type="match status" value="1"/>
</dbReference>
<evidence type="ECO:0000256" key="8">
    <source>
        <dbReference type="SAM" id="Coils"/>
    </source>
</evidence>
<dbReference type="GO" id="GO:1990904">
    <property type="term" value="C:ribonucleoprotein complex"/>
    <property type="evidence" value="ECO:0007669"/>
    <property type="project" value="UniProtKB-KW"/>
</dbReference>
<dbReference type="HAMAP" id="MF_00503">
    <property type="entry name" value="Ribosomal_bL9"/>
    <property type="match status" value="1"/>
</dbReference>
<evidence type="ECO:0000313" key="11">
    <source>
        <dbReference type="EMBL" id="SCZ76611.1"/>
    </source>
</evidence>
<dbReference type="Proteomes" id="UP000199208">
    <property type="component" value="Unassembled WGS sequence"/>
</dbReference>
<dbReference type="GO" id="GO:0019843">
    <property type="term" value="F:rRNA binding"/>
    <property type="evidence" value="ECO:0007669"/>
    <property type="project" value="UniProtKB-UniRule"/>
</dbReference>
<dbReference type="InterPro" id="IPR020594">
    <property type="entry name" value="Ribosomal_bL9_bac/chp"/>
</dbReference>
<evidence type="ECO:0000259" key="10">
    <source>
        <dbReference type="Pfam" id="PF03948"/>
    </source>
</evidence>
<dbReference type="Gene3D" id="3.40.5.10">
    <property type="entry name" value="Ribosomal protein L9, N-terminal domain"/>
    <property type="match status" value="1"/>
</dbReference>
<reference evidence="11 12" key="1">
    <citation type="submission" date="2016-10" db="EMBL/GenBank/DDBJ databases">
        <authorList>
            <person name="de Groot N.N."/>
        </authorList>
    </citation>
    <scope>NUCLEOTIDE SEQUENCE [LARGE SCALE GENOMIC DNA]</scope>
    <source>
        <strain evidence="11 12">DSM 2784</strain>
    </source>
</reference>
<dbReference type="SUPFAM" id="SSF55653">
    <property type="entry name" value="Ribosomal protein L9 C-domain"/>
    <property type="match status" value="1"/>
</dbReference>
<dbReference type="InterPro" id="IPR036935">
    <property type="entry name" value="Ribosomal_bL9_N_sf"/>
</dbReference>
<evidence type="ECO:0000256" key="1">
    <source>
        <dbReference type="ARBA" id="ARBA00010605"/>
    </source>
</evidence>
<dbReference type="AlphaFoldDB" id="A0A1G5RT40"/>
<keyword evidence="2 7" id="KW-0699">rRNA-binding</keyword>
<feature type="coiled-coil region" evidence="8">
    <location>
        <begin position="44"/>
        <end position="78"/>
    </location>
</feature>
<evidence type="ECO:0000256" key="7">
    <source>
        <dbReference type="HAMAP-Rule" id="MF_00503"/>
    </source>
</evidence>
<dbReference type="SUPFAM" id="SSF55658">
    <property type="entry name" value="L9 N-domain-like"/>
    <property type="match status" value="1"/>
</dbReference>
<feature type="domain" description="Ribosomal protein L9" evidence="9">
    <location>
        <begin position="1"/>
        <end position="47"/>
    </location>
</feature>
<dbReference type="RefSeq" id="WP_092589136.1">
    <property type="nucleotide sequence ID" value="NZ_FMWL01000001.1"/>
</dbReference>
<name>A0A1G5RT40_9FIRM</name>
<dbReference type="PANTHER" id="PTHR21368">
    <property type="entry name" value="50S RIBOSOMAL PROTEIN L9"/>
    <property type="match status" value="1"/>
</dbReference>
<gene>
    <name evidence="7" type="primary">rplI</name>
    <name evidence="11" type="ORF">SAMN03080599_00329</name>
</gene>
<dbReference type="InterPro" id="IPR009027">
    <property type="entry name" value="Ribosomal_bL9/RNase_H1_N"/>
</dbReference>
<comment type="similarity">
    <text evidence="1 7">Belongs to the bacterial ribosomal protein bL9 family.</text>
</comment>
<dbReference type="InterPro" id="IPR020070">
    <property type="entry name" value="Ribosomal_bL9_N"/>
</dbReference>